<protein>
    <submittedName>
        <fullName evidence="2">Uncharacterized protein</fullName>
    </submittedName>
</protein>
<dbReference type="Proteomes" id="UP000463224">
    <property type="component" value="Unassembled WGS sequence"/>
</dbReference>
<reference evidence="2 3" key="1">
    <citation type="submission" date="2019-12" db="EMBL/GenBank/DDBJ databases">
        <title>Nitratireductor arenosus sp. nov., Isolated from sea sand, Jeju island, South Korea.</title>
        <authorList>
            <person name="Kim W."/>
        </authorList>
    </citation>
    <scope>NUCLEOTIDE SEQUENCE [LARGE SCALE GENOMIC DNA]</scope>
    <source>
        <strain evidence="2 3">CAU 1489</strain>
    </source>
</reference>
<proteinExistence type="predicted"/>
<name>A0A844QKN4_9HYPH</name>
<accession>A0A844QKN4</accession>
<comment type="caution">
    <text evidence="2">The sequence shown here is derived from an EMBL/GenBank/DDBJ whole genome shotgun (WGS) entry which is preliminary data.</text>
</comment>
<dbReference type="RefSeq" id="WP_156715500.1">
    <property type="nucleotide sequence ID" value="NZ_WPHG01000008.1"/>
</dbReference>
<evidence type="ECO:0000313" key="3">
    <source>
        <dbReference type="Proteomes" id="UP000463224"/>
    </source>
</evidence>
<dbReference type="AlphaFoldDB" id="A0A844QKN4"/>
<keyword evidence="3" id="KW-1185">Reference proteome</keyword>
<evidence type="ECO:0000256" key="1">
    <source>
        <dbReference type="SAM" id="MobiDB-lite"/>
    </source>
</evidence>
<sequence length="67" mass="7304">MTNIIQFQAYAAMRKSGRRRLTGTAAIVVFPGVRYERQRESGRQPGPGGTKSHRATHPSAAVPDRPG</sequence>
<dbReference type="EMBL" id="WPHG01000008">
    <property type="protein sequence ID" value="MVA99865.1"/>
    <property type="molecule type" value="Genomic_DNA"/>
</dbReference>
<feature type="region of interest" description="Disordered" evidence="1">
    <location>
        <begin position="33"/>
        <end position="67"/>
    </location>
</feature>
<gene>
    <name evidence="2" type="ORF">GN330_21665</name>
</gene>
<evidence type="ECO:0000313" key="2">
    <source>
        <dbReference type="EMBL" id="MVA99865.1"/>
    </source>
</evidence>
<organism evidence="2 3">
    <name type="scientific">Nitratireductor arenosus</name>
    <dbReference type="NCBI Taxonomy" id="2682096"/>
    <lineage>
        <taxon>Bacteria</taxon>
        <taxon>Pseudomonadati</taxon>
        <taxon>Pseudomonadota</taxon>
        <taxon>Alphaproteobacteria</taxon>
        <taxon>Hyphomicrobiales</taxon>
        <taxon>Phyllobacteriaceae</taxon>
        <taxon>Nitratireductor</taxon>
    </lineage>
</organism>